<dbReference type="Pfam" id="PF00106">
    <property type="entry name" value="adh_short"/>
    <property type="match status" value="1"/>
</dbReference>
<dbReference type="OrthoDB" id="542013at2759"/>
<dbReference type="AlphaFoldDB" id="A0A0P7BAK8"/>
<organism evidence="2 3">
    <name type="scientific">Neonectria ditissima</name>
    <dbReference type="NCBI Taxonomy" id="78410"/>
    <lineage>
        <taxon>Eukaryota</taxon>
        <taxon>Fungi</taxon>
        <taxon>Dikarya</taxon>
        <taxon>Ascomycota</taxon>
        <taxon>Pezizomycotina</taxon>
        <taxon>Sordariomycetes</taxon>
        <taxon>Hypocreomycetidae</taxon>
        <taxon>Hypocreales</taxon>
        <taxon>Nectriaceae</taxon>
        <taxon>Neonectria</taxon>
    </lineage>
</organism>
<dbReference type="SUPFAM" id="SSF51735">
    <property type="entry name" value="NAD(P)-binding Rossmann-fold domains"/>
    <property type="match status" value="1"/>
</dbReference>
<gene>
    <name evidence="2" type="ORF">AK830_g7262</name>
</gene>
<dbReference type="GO" id="GO:0016491">
    <property type="term" value="F:oxidoreductase activity"/>
    <property type="evidence" value="ECO:0007669"/>
    <property type="project" value="UniProtKB-KW"/>
</dbReference>
<dbReference type="Gene3D" id="3.40.50.720">
    <property type="entry name" value="NAD(P)-binding Rossmann-like Domain"/>
    <property type="match status" value="1"/>
</dbReference>
<dbReference type="PANTHER" id="PTHR43157:SF31">
    <property type="entry name" value="PHOSPHATIDYLINOSITOL-GLYCAN BIOSYNTHESIS CLASS F PROTEIN"/>
    <property type="match status" value="1"/>
</dbReference>
<evidence type="ECO:0000256" key="1">
    <source>
        <dbReference type="ARBA" id="ARBA00023002"/>
    </source>
</evidence>
<dbReference type="InterPro" id="IPR036291">
    <property type="entry name" value="NAD(P)-bd_dom_sf"/>
</dbReference>
<name>A0A0P7BAK8_9HYPO</name>
<dbReference type="PRINTS" id="PR00081">
    <property type="entry name" value="GDHRDH"/>
</dbReference>
<dbReference type="EMBL" id="LKCW01000110">
    <property type="protein sequence ID" value="KPM39313.1"/>
    <property type="molecule type" value="Genomic_DNA"/>
</dbReference>
<evidence type="ECO:0000313" key="2">
    <source>
        <dbReference type="EMBL" id="KPM39313.1"/>
    </source>
</evidence>
<dbReference type="STRING" id="78410.A0A0P7BAK8"/>
<proteinExistence type="predicted"/>
<dbReference type="PANTHER" id="PTHR43157">
    <property type="entry name" value="PHOSPHATIDYLINOSITOL-GLYCAN BIOSYNTHESIS CLASS F PROTEIN-RELATED"/>
    <property type="match status" value="1"/>
</dbReference>
<dbReference type="InterPro" id="IPR002347">
    <property type="entry name" value="SDR_fam"/>
</dbReference>
<dbReference type="Proteomes" id="UP000050424">
    <property type="component" value="Unassembled WGS sequence"/>
</dbReference>
<keyword evidence="3" id="KW-1185">Reference proteome</keyword>
<accession>A0A0P7BAK8</accession>
<protein>
    <submittedName>
        <fullName evidence="2">Uncharacterized protein</fullName>
    </submittedName>
</protein>
<sequence>MSFLLAFINRQFISHPPVPTASFKDKTVIVTGSNVGLGLEASRRMVRLGASKVILACRNTEKGDAAAKDIQESTSCPPGTVLVWHLDMSSYASVQEFAEKAKSQLPRLDALLLNAGLGTRTFRMTEDNEEMITTNVVSLSLLALLLHPKLRETAYRFNTQTHLTVTASELYEVASFKERKAPPGKLFETLNSESTANMGDRYNVSKLLEVFIIKQIAALSPLSSSGVIANCVAPGLCQSDLHREVHHYLIARILLRLFCRPTEVGSRTLVHGASAGPESHGQYVPDCKITTTKGLTAGAAGAELQDRIWVELKQKLEGIHQGVTSLS</sequence>
<reference evidence="2 3" key="1">
    <citation type="submission" date="2015-09" db="EMBL/GenBank/DDBJ databases">
        <title>Draft genome of a European isolate of the apple canker pathogen Neonectria ditissima.</title>
        <authorList>
            <person name="Gomez-Cortecero A."/>
            <person name="Harrison R.J."/>
            <person name="Armitage A.D."/>
        </authorList>
    </citation>
    <scope>NUCLEOTIDE SEQUENCE [LARGE SCALE GENOMIC DNA]</scope>
    <source>
        <strain evidence="2 3">R09/05</strain>
    </source>
</reference>
<comment type="caution">
    <text evidence="2">The sequence shown here is derived from an EMBL/GenBank/DDBJ whole genome shotgun (WGS) entry which is preliminary data.</text>
</comment>
<evidence type="ECO:0000313" key="3">
    <source>
        <dbReference type="Proteomes" id="UP000050424"/>
    </source>
</evidence>
<keyword evidence="1" id="KW-0560">Oxidoreductase</keyword>